<comment type="caution">
    <text evidence="4">The sequence shown here is derived from an EMBL/GenBank/DDBJ whole genome shotgun (WGS) entry which is preliminary data.</text>
</comment>
<evidence type="ECO:0000313" key="4">
    <source>
        <dbReference type="EMBL" id="OUJ19400.1"/>
    </source>
</evidence>
<dbReference type="Proteomes" id="UP000195137">
    <property type="component" value="Unassembled WGS sequence"/>
</dbReference>
<keyword evidence="2" id="KW-1133">Transmembrane helix</keyword>
<accession>A0A1Y3GDR3</accession>
<feature type="transmembrane region" description="Helical" evidence="2">
    <location>
        <begin position="44"/>
        <end position="63"/>
    </location>
</feature>
<name>A0A1Y3GDR3_9EURY</name>
<evidence type="ECO:0000256" key="2">
    <source>
        <dbReference type="SAM" id="Phobius"/>
    </source>
</evidence>
<sequence>MVEIKLHRYSVIYRSLENLWGIAVFLFLILIIEGLPVFEEIPVFLTILVAAFLVLVGWNYAYWKRFDFKLDEGMLEIKSGVFSRRKREVPLKRVQNVDVRENIIQQALGIAELRFETAGGGATEAVLKYVSTEDAELLRKRYQYFKEGREATTEAGEKDKLLYEIDPLEMGILCLTSYSLASTIAIFAFITFIVFTFEFILDLGRGVIGDSIVLAIALLILVSFLSGWLLNAGKQFITYFDFKLYRSGDTLKYKRGLLKRYSGTIPLDKLQNITVRENVLQRIIGYAALDIDTAGYSAQQRAESGAEVAIPITKIDNIPTIIKKIEGVELERLEKIAERAMQRYGIRYSILAILITIPIYLFAEIPQTTLIITIIVLFTLALTAAYLKWIHKGYKPLENYLITRNGFWKRQTKIVPYYRIQNVIVQSSFLQRRWKLASVIPDTAGTYINIGGEIIATDLDKNDARELGDTLFRKLQKALKEYRKQKTQEKTNESLSSGQEKIDEV</sequence>
<keyword evidence="2" id="KW-0812">Transmembrane</keyword>
<feature type="transmembrane region" description="Helical" evidence="2">
    <location>
        <begin position="212"/>
        <end position="230"/>
    </location>
</feature>
<feature type="transmembrane region" description="Helical" evidence="2">
    <location>
        <begin position="345"/>
        <end position="363"/>
    </location>
</feature>
<keyword evidence="2" id="KW-0472">Membrane</keyword>
<evidence type="ECO:0000259" key="3">
    <source>
        <dbReference type="Pfam" id="PF03703"/>
    </source>
</evidence>
<dbReference type="Pfam" id="PF03703">
    <property type="entry name" value="bPH_2"/>
    <property type="match status" value="3"/>
</dbReference>
<feature type="transmembrane region" description="Helical" evidence="2">
    <location>
        <begin position="369"/>
        <end position="387"/>
    </location>
</feature>
<feature type="domain" description="YdbS-like PH" evidence="3">
    <location>
        <begin position="63"/>
        <end position="141"/>
    </location>
</feature>
<dbReference type="InterPro" id="IPR014529">
    <property type="entry name" value="UCP026631"/>
</dbReference>
<dbReference type="EMBL" id="MRZU01000002">
    <property type="protein sequence ID" value="OUJ19400.1"/>
    <property type="molecule type" value="Genomic_DNA"/>
</dbReference>
<dbReference type="PIRSF" id="PIRSF026631">
    <property type="entry name" value="UCP026631"/>
    <property type="match status" value="1"/>
</dbReference>
<evidence type="ECO:0000313" key="5">
    <source>
        <dbReference type="Proteomes" id="UP000195137"/>
    </source>
</evidence>
<proteinExistence type="predicted"/>
<feature type="compositionally biased region" description="Basic and acidic residues" evidence="1">
    <location>
        <begin position="483"/>
        <end position="492"/>
    </location>
</feature>
<feature type="transmembrane region" description="Helical" evidence="2">
    <location>
        <begin position="20"/>
        <end position="38"/>
    </location>
</feature>
<dbReference type="PANTHER" id="PTHR34473:SF3">
    <property type="entry name" value="TRANSMEMBRANE PROTEIN-RELATED"/>
    <property type="match status" value="1"/>
</dbReference>
<feature type="region of interest" description="Disordered" evidence="1">
    <location>
        <begin position="483"/>
        <end position="505"/>
    </location>
</feature>
<protein>
    <submittedName>
        <fullName evidence="4">Putative membrane protein containing bPH2 domain</fullName>
    </submittedName>
</protein>
<feature type="transmembrane region" description="Helical" evidence="2">
    <location>
        <begin position="178"/>
        <end position="200"/>
    </location>
</feature>
<feature type="domain" description="YdbS-like PH" evidence="3">
    <location>
        <begin position="390"/>
        <end position="469"/>
    </location>
</feature>
<dbReference type="RefSeq" id="WP_143406776.1">
    <property type="nucleotide sequence ID" value="NZ_MRZU01000002.1"/>
</dbReference>
<feature type="domain" description="YdbS-like PH" evidence="3">
    <location>
        <begin position="240"/>
        <end position="317"/>
    </location>
</feature>
<dbReference type="AlphaFoldDB" id="A0A1Y3GDR3"/>
<dbReference type="PANTHER" id="PTHR34473">
    <property type="entry name" value="UPF0699 TRANSMEMBRANE PROTEIN YDBS"/>
    <property type="match status" value="1"/>
</dbReference>
<organism evidence="4 5">
    <name type="scientific">Methanonatronarchaeum thermophilum</name>
    <dbReference type="NCBI Taxonomy" id="1927129"/>
    <lineage>
        <taxon>Archaea</taxon>
        <taxon>Methanobacteriati</taxon>
        <taxon>Methanobacteriota</taxon>
        <taxon>Methanonatronarchaeia</taxon>
        <taxon>Methanonatronarchaeales</taxon>
        <taxon>Methanonatronarchaeaceae</taxon>
        <taxon>Methanonatronarchaeum</taxon>
    </lineage>
</organism>
<dbReference type="InterPro" id="IPR005182">
    <property type="entry name" value="YdbS-like_PH"/>
</dbReference>
<reference evidence="4 5" key="1">
    <citation type="submission" date="2016-12" db="EMBL/GenBank/DDBJ databases">
        <title>Discovery of methanogenic haloarchaea.</title>
        <authorList>
            <person name="Sorokin D.Y."/>
            <person name="Makarova K.S."/>
            <person name="Abbas B."/>
            <person name="Ferrer M."/>
            <person name="Golyshin P.N."/>
        </authorList>
    </citation>
    <scope>NUCLEOTIDE SEQUENCE [LARGE SCALE GENOMIC DNA]</scope>
    <source>
        <strain evidence="4">AMET1</strain>
    </source>
</reference>
<dbReference type="OrthoDB" id="107421at2157"/>
<evidence type="ECO:0000256" key="1">
    <source>
        <dbReference type="SAM" id="MobiDB-lite"/>
    </source>
</evidence>
<keyword evidence="5" id="KW-1185">Reference proteome</keyword>
<gene>
    <name evidence="4" type="ORF">AMET1_0069</name>
</gene>